<dbReference type="GO" id="GO:0071713">
    <property type="term" value="F:para-aminobenzoyl-glutamate hydrolase activity"/>
    <property type="evidence" value="ECO:0007669"/>
    <property type="project" value="TreeGrafter"/>
</dbReference>
<dbReference type="InterPro" id="IPR011650">
    <property type="entry name" value="Peptidase_M20_dimer"/>
</dbReference>
<dbReference type="InterPro" id="IPR036264">
    <property type="entry name" value="Bact_exopeptidase_dim_dom"/>
</dbReference>
<keyword evidence="4" id="KW-0378">Hydrolase</keyword>
<organism evidence="4 5">
    <name type="scientific">Nocardioides kongjuensis</name>
    <dbReference type="NCBI Taxonomy" id="349522"/>
    <lineage>
        <taxon>Bacteria</taxon>
        <taxon>Bacillati</taxon>
        <taxon>Actinomycetota</taxon>
        <taxon>Actinomycetes</taxon>
        <taxon>Propionibacteriales</taxon>
        <taxon>Nocardioidaceae</taxon>
        <taxon>Nocardioides</taxon>
    </lineage>
</organism>
<dbReference type="AlphaFoldDB" id="A0A852RWR6"/>
<sequence length="408" mass="41520">MTSLTTDLAAGPRADRAIRAAGERLVALSHEVHGYAELAFEEHRAAAAVSGLLAGAGFAVETGVAGLPTAFVASYGSGDLVVGICAEYDALPEIGHACGHNIIASSAVGAALGLAEVADVLGLTVKVLGTPAEEHGGGKVLMLEAGCFDDLTVSLMVHPAPTDVAPSSATSQGVARFAATFTGTPSHAAAAPHLGVNAADAAVVSQVAIGLLRQQLPATARVAAFVSEGGKVTNIIPERVVVDFEVREFDVEAQARLVERVRACFEAGALATGCSLAIEPTEPEYAPLLQDARLGAPFTAALTDLGREVHTESKLAGGSTDMGNVSQYLPSIHPMVAVAGSEHSPHTHGFAADAISPAADRTVVDAALAMARTVVAVAEDPAVRAELLAEQAARSPYPRPAASQENRS</sequence>
<dbReference type="GO" id="GO:0016805">
    <property type="term" value="F:dipeptidase activity"/>
    <property type="evidence" value="ECO:0007669"/>
    <property type="project" value="InterPro"/>
</dbReference>
<dbReference type="PIRSF" id="PIRSF037226">
    <property type="entry name" value="Amidohydrolase_ACY1L2_prd"/>
    <property type="match status" value="1"/>
</dbReference>
<dbReference type="Pfam" id="PF01546">
    <property type="entry name" value="Peptidase_M20"/>
    <property type="match status" value="1"/>
</dbReference>
<name>A0A852RWR6_9ACTN</name>
<dbReference type="PANTHER" id="PTHR30575:SF0">
    <property type="entry name" value="XAA-ARG DIPEPTIDASE"/>
    <property type="match status" value="1"/>
</dbReference>
<dbReference type="SUPFAM" id="SSF55031">
    <property type="entry name" value="Bacterial exopeptidase dimerisation domain"/>
    <property type="match status" value="1"/>
</dbReference>
<protein>
    <recommendedName>
        <fullName evidence="1">Peptidase M20 domain-containing protein 2</fullName>
    </recommendedName>
</protein>
<evidence type="ECO:0000313" key="4">
    <source>
        <dbReference type="EMBL" id="NYD30992.1"/>
    </source>
</evidence>
<comment type="similarity">
    <text evidence="1">Belongs to the peptidase M20A family.</text>
</comment>
<dbReference type="InterPro" id="IPR017144">
    <property type="entry name" value="Xaa-Arg_dipeptidase"/>
</dbReference>
<dbReference type="EMBL" id="JACCBF010000001">
    <property type="protein sequence ID" value="NYD30992.1"/>
    <property type="molecule type" value="Genomic_DNA"/>
</dbReference>
<evidence type="ECO:0000313" key="5">
    <source>
        <dbReference type="Proteomes" id="UP000582231"/>
    </source>
</evidence>
<dbReference type="Gene3D" id="3.30.70.360">
    <property type="match status" value="1"/>
</dbReference>
<dbReference type="FunFam" id="3.30.70.360:FF:000004">
    <property type="entry name" value="Peptidase M20 domain-containing protein 2"/>
    <property type="match status" value="1"/>
</dbReference>
<dbReference type="Proteomes" id="UP000582231">
    <property type="component" value="Unassembled WGS sequence"/>
</dbReference>
<reference evidence="4 5" key="1">
    <citation type="submission" date="2020-07" db="EMBL/GenBank/DDBJ databases">
        <title>Sequencing the genomes of 1000 actinobacteria strains.</title>
        <authorList>
            <person name="Klenk H.-P."/>
        </authorList>
    </citation>
    <scope>NUCLEOTIDE SEQUENCE [LARGE SCALE GENOMIC DNA]</scope>
    <source>
        <strain evidence="4 5">DSM 19082</strain>
    </source>
</reference>
<dbReference type="InterPro" id="IPR017439">
    <property type="entry name" value="Amidohydrolase"/>
</dbReference>
<accession>A0A852RWR6</accession>
<dbReference type="Pfam" id="PF07687">
    <property type="entry name" value="M20_dimer"/>
    <property type="match status" value="1"/>
</dbReference>
<dbReference type="InterPro" id="IPR002933">
    <property type="entry name" value="Peptidase_M20"/>
</dbReference>
<gene>
    <name evidence="4" type="ORF">BJ958_002538</name>
</gene>
<keyword evidence="5" id="KW-1185">Reference proteome</keyword>
<dbReference type="InterPro" id="IPR052030">
    <property type="entry name" value="Peptidase_M20/M20A_hydrolases"/>
</dbReference>
<dbReference type="Gene3D" id="3.40.630.10">
    <property type="entry name" value="Zn peptidases"/>
    <property type="match status" value="1"/>
</dbReference>
<comment type="caution">
    <text evidence="4">The sequence shown here is derived from an EMBL/GenBank/DDBJ whole genome shotgun (WGS) entry which is preliminary data.</text>
</comment>
<dbReference type="NCBIfam" id="TIGR01891">
    <property type="entry name" value="amidohydrolases"/>
    <property type="match status" value="1"/>
</dbReference>
<dbReference type="GO" id="GO:0046657">
    <property type="term" value="P:folic acid catabolic process"/>
    <property type="evidence" value="ECO:0007669"/>
    <property type="project" value="TreeGrafter"/>
</dbReference>
<dbReference type="CDD" id="cd05672">
    <property type="entry name" value="M20_ACY1L2-like"/>
    <property type="match status" value="1"/>
</dbReference>
<proteinExistence type="inferred from homology"/>
<dbReference type="SUPFAM" id="SSF53187">
    <property type="entry name" value="Zn-dependent exopeptidases"/>
    <property type="match status" value="1"/>
</dbReference>
<dbReference type="RefSeq" id="WP_179727169.1">
    <property type="nucleotide sequence ID" value="NZ_BAABEF010000001.1"/>
</dbReference>
<dbReference type="GO" id="GO:0005737">
    <property type="term" value="C:cytoplasm"/>
    <property type="evidence" value="ECO:0007669"/>
    <property type="project" value="TreeGrafter"/>
</dbReference>
<evidence type="ECO:0000256" key="1">
    <source>
        <dbReference type="PIRNR" id="PIRNR037226"/>
    </source>
</evidence>
<feature type="region of interest" description="Disordered" evidence="2">
    <location>
        <begin position="389"/>
        <end position="408"/>
    </location>
</feature>
<feature type="domain" description="Peptidase M20 dimerisation" evidence="3">
    <location>
        <begin position="172"/>
        <end position="268"/>
    </location>
</feature>
<dbReference type="PANTHER" id="PTHR30575">
    <property type="entry name" value="PEPTIDASE M20"/>
    <property type="match status" value="1"/>
</dbReference>
<evidence type="ECO:0000259" key="3">
    <source>
        <dbReference type="Pfam" id="PF07687"/>
    </source>
</evidence>
<evidence type="ECO:0000256" key="2">
    <source>
        <dbReference type="SAM" id="MobiDB-lite"/>
    </source>
</evidence>
<feature type="compositionally biased region" description="Low complexity" evidence="2">
    <location>
        <begin position="392"/>
        <end position="408"/>
    </location>
</feature>